<name>A0A8G1RE52_9EURO</name>
<dbReference type="AlphaFoldDB" id="A0A8G1RE52"/>
<accession>A0A8G1RE52</accession>
<reference evidence="1 2" key="1">
    <citation type="submission" date="2018-02" db="EMBL/GenBank/DDBJ databases">
        <title>The genomes of Aspergillus section Nigri reveals drivers in fungal speciation.</title>
        <authorList>
            <consortium name="DOE Joint Genome Institute"/>
            <person name="Vesth T.C."/>
            <person name="Nybo J."/>
            <person name="Theobald S."/>
            <person name="Brandl J."/>
            <person name="Frisvad J.C."/>
            <person name="Nielsen K.F."/>
            <person name="Lyhne E.K."/>
            <person name="Kogle M.E."/>
            <person name="Kuo A."/>
            <person name="Riley R."/>
            <person name="Clum A."/>
            <person name="Nolan M."/>
            <person name="Lipzen A."/>
            <person name="Salamov A."/>
            <person name="Henrissat B."/>
            <person name="Wiebenga A."/>
            <person name="De vries R.P."/>
            <person name="Grigoriev I.V."/>
            <person name="Mortensen U.H."/>
            <person name="Andersen M.R."/>
            <person name="Baker S.E."/>
        </authorList>
    </citation>
    <scope>NUCLEOTIDE SEQUENCE [LARGE SCALE GENOMIC DNA]</scope>
    <source>
        <strain evidence="1 2">CBS 313.89</strain>
    </source>
</reference>
<dbReference type="EMBL" id="KZ824735">
    <property type="protein sequence ID" value="RAK71113.1"/>
    <property type="molecule type" value="Genomic_DNA"/>
</dbReference>
<gene>
    <name evidence="1" type="ORF">BO72DRAFT_30013</name>
</gene>
<sequence>MEVRYVCGRLLVARHGRAVGAMFAALETVVLERLAGSLDVLVRDDIATEIWVVDLHAVELEDRRSEDGVSDLLVLEAGDYESAVIHFVQM</sequence>
<protein>
    <submittedName>
        <fullName evidence="1">Uncharacterized protein</fullName>
    </submittedName>
</protein>
<dbReference type="VEuPathDB" id="FungiDB:BO72DRAFT_30013"/>
<dbReference type="GeneID" id="63857765"/>
<dbReference type="Proteomes" id="UP000249789">
    <property type="component" value="Unassembled WGS sequence"/>
</dbReference>
<keyword evidence="2" id="KW-1185">Reference proteome</keyword>
<evidence type="ECO:0000313" key="2">
    <source>
        <dbReference type="Proteomes" id="UP000249789"/>
    </source>
</evidence>
<evidence type="ECO:0000313" key="1">
    <source>
        <dbReference type="EMBL" id="RAK71113.1"/>
    </source>
</evidence>
<dbReference type="RefSeq" id="XP_040795125.1">
    <property type="nucleotide sequence ID" value="XM_040940432.1"/>
</dbReference>
<proteinExistence type="predicted"/>
<organism evidence="1 2">
    <name type="scientific">Aspergillus fijiensis CBS 313.89</name>
    <dbReference type="NCBI Taxonomy" id="1448319"/>
    <lineage>
        <taxon>Eukaryota</taxon>
        <taxon>Fungi</taxon>
        <taxon>Dikarya</taxon>
        <taxon>Ascomycota</taxon>
        <taxon>Pezizomycotina</taxon>
        <taxon>Eurotiomycetes</taxon>
        <taxon>Eurotiomycetidae</taxon>
        <taxon>Eurotiales</taxon>
        <taxon>Aspergillaceae</taxon>
        <taxon>Aspergillus</taxon>
    </lineage>
</organism>